<name>A0A923PNP5_9BACT</name>
<dbReference type="Proteomes" id="UP000650081">
    <property type="component" value="Unassembled WGS sequence"/>
</dbReference>
<evidence type="ECO:0000313" key="2">
    <source>
        <dbReference type="Proteomes" id="UP000650081"/>
    </source>
</evidence>
<evidence type="ECO:0008006" key="3">
    <source>
        <dbReference type="Google" id="ProtNLM"/>
    </source>
</evidence>
<sequence length="159" mass="17404">MRFLLLLFPIGLAASLAGQTLDRTVVGSAGSYFSATNVGNIHFTVGEIAVDRTANGLILERGFHHGLYALITTSVWTAPEVQLDVRLFPNPTADRVTLAGDWQAADRLQIRDLLGRPLLDQLLPPARVELSLQAYPAGSYLFTIVRAGRPLKNLRVVRQ</sequence>
<dbReference type="AlphaFoldDB" id="A0A923PNP5"/>
<keyword evidence="2" id="KW-1185">Reference proteome</keyword>
<accession>A0A923PNP5</accession>
<reference evidence="1" key="1">
    <citation type="submission" date="2020-08" db="EMBL/GenBank/DDBJ databases">
        <title>Lewinella bacteria from marine environments.</title>
        <authorList>
            <person name="Zhong Y."/>
        </authorList>
    </citation>
    <scope>NUCLEOTIDE SEQUENCE</scope>
    <source>
        <strain evidence="1">KCTC 42187</strain>
    </source>
</reference>
<gene>
    <name evidence="1" type="ORF">H9S92_12675</name>
</gene>
<evidence type="ECO:0000313" key="1">
    <source>
        <dbReference type="EMBL" id="MBC6995026.1"/>
    </source>
</evidence>
<organism evidence="1 2">
    <name type="scientific">Neolewinella lacunae</name>
    <dbReference type="NCBI Taxonomy" id="1517758"/>
    <lineage>
        <taxon>Bacteria</taxon>
        <taxon>Pseudomonadati</taxon>
        <taxon>Bacteroidota</taxon>
        <taxon>Saprospiria</taxon>
        <taxon>Saprospirales</taxon>
        <taxon>Lewinellaceae</taxon>
        <taxon>Neolewinella</taxon>
    </lineage>
</organism>
<dbReference type="RefSeq" id="WP_187467080.1">
    <property type="nucleotide sequence ID" value="NZ_JACSIT010000115.1"/>
</dbReference>
<comment type="caution">
    <text evidence="1">The sequence shown here is derived from an EMBL/GenBank/DDBJ whole genome shotgun (WGS) entry which is preliminary data.</text>
</comment>
<protein>
    <recommendedName>
        <fullName evidence="3">Secretion system C-terminal sorting domain-containing protein</fullName>
    </recommendedName>
</protein>
<dbReference type="EMBL" id="JACSIT010000115">
    <property type="protein sequence ID" value="MBC6995026.1"/>
    <property type="molecule type" value="Genomic_DNA"/>
</dbReference>
<proteinExistence type="predicted"/>